<accession>A0ABQ9J4M0</accession>
<evidence type="ECO:0000313" key="2">
    <source>
        <dbReference type="EMBL" id="KAJ8972945.1"/>
    </source>
</evidence>
<protein>
    <submittedName>
        <fullName evidence="2">Uncharacterized protein</fullName>
    </submittedName>
</protein>
<organism evidence="2 3">
    <name type="scientific">Molorchus minor</name>
    <dbReference type="NCBI Taxonomy" id="1323400"/>
    <lineage>
        <taxon>Eukaryota</taxon>
        <taxon>Metazoa</taxon>
        <taxon>Ecdysozoa</taxon>
        <taxon>Arthropoda</taxon>
        <taxon>Hexapoda</taxon>
        <taxon>Insecta</taxon>
        <taxon>Pterygota</taxon>
        <taxon>Neoptera</taxon>
        <taxon>Endopterygota</taxon>
        <taxon>Coleoptera</taxon>
        <taxon>Polyphaga</taxon>
        <taxon>Cucujiformia</taxon>
        <taxon>Chrysomeloidea</taxon>
        <taxon>Cerambycidae</taxon>
        <taxon>Lamiinae</taxon>
        <taxon>Monochamini</taxon>
        <taxon>Molorchus</taxon>
    </lineage>
</organism>
<evidence type="ECO:0000313" key="3">
    <source>
        <dbReference type="Proteomes" id="UP001162164"/>
    </source>
</evidence>
<sequence>LPVHSSVRHSGSSCLIHQKLLVRYRYLNYRAEVAVGEIQGAEQNPDEMSPGRVSVSSPASP</sequence>
<feature type="non-terminal residue" evidence="2">
    <location>
        <position position="1"/>
    </location>
</feature>
<feature type="region of interest" description="Disordered" evidence="1">
    <location>
        <begin position="38"/>
        <end position="61"/>
    </location>
</feature>
<evidence type="ECO:0000256" key="1">
    <source>
        <dbReference type="SAM" id="MobiDB-lite"/>
    </source>
</evidence>
<gene>
    <name evidence="2" type="ORF">NQ317_004154</name>
</gene>
<dbReference type="Proteomes" id="UP001162164">
    <property type="component" value="Unassembled WGS sequence"/>
</dbReference>
<reference evidence="2" key="1">
    <citation type="journal article" date="2023" name="Insect Mol. Biol.">
        <title>Genome sequencing provides insights into the evolution of gene families encoding plant cell wall-degrading enzymes in longhorned beetles.</title>
        <authorList>
            <person name="Shin N.R."/>
            <person name="Okamura Y."/>
            <person name="Kirsch R."/>
            <person name="Pauchet Y."/>
        </authorList>
    </citation>
    <scope>NUCLEOTIDE SEQUENCE</scope>
    <source>
        <strain evidence="2">MMC_N1</strain>
    </source>
</reference>
<keyword evidence="3" id="KW-1185">Reference proteome</keyword>
<proteinExistence type="predicted"/>
<comment type="caution">
    <text evidence="2">The sequence shown here is derived from an EMBL/GenBank/DDBJ whole genome shotgun (WGS) entry which is preliminary data.</text>
</comment>
<dbReference type="EMBL" id="JAPWTJ010001270">
    <property type="protein sequence ID" value="KAJ8972945.1"/>
    <property type="molecule type" value="Genomic_DNA"/>
</dbReference>
<name>A0ABQ9J4M0_9CUCU</name>